<keyword evidence="9" id="KW-1185">Reference proteome</keyword>
<keyword evidence="7" id="KW-0998">Cell outer membrane</keyword>
<evidence type="ECO:0000256" key="4">
    <source>
        <dbReference type="ARBA" id="ARBA00022452"/>
    </source>
</evidence>
<gene>
    <name evidence="8" type="ORF">CATMQ487_06070</name>
</gene>
<comment type="subcellular location">
    <subcellularLocation>
        <location evidence="1">Cell outer membrane</location>
    </subcellularLocation>
</comment>
<keyword evidence="5" id="KW-0812">Transmembrane</keyword>
<dbReference type="SUPFAM" id="SSF56954">
    <property type="entry name" value="Outer membrane efflux proteins (OEP)"/>
    <property type="match status" value="1"/>
</dbReference>
<accession>A0ABM7YHH3</accession>
<evidence type="ECO:0000256" key="7">
    <source>
        <dbReference type="ARBA" id="ARBA00023237"/>
    </source>
</evidence>
<sequence length="468" mass="50857">MAIMKINKLWAALLPVLVCVQTQGKPLQDELLNVLTDHPLIRANRHATDAARERVGAAEAANLPRLSLTGDGGLESIRSTSYRPSQTMELGSDGVVTPGTSSDLIRRKVGVSVEQVVYDGGRNRAAVDLATADVSMQGLNLQSLTQDLLLEALTAYLQVGRYQTLIGLSRLNEDTTRNQLELESKRVEGGGGIAVDVMQARTRLQIVKERRVFYEQALRDAMANYEQTFGRAPDIAQLQDLGIFQAGLPASLPEALNLGLNQSPRLKLSAMQISKAGDQILAARAGGGPVVDLVGARNYDRGANATAKRDDYSMLLRLNWSFSAGNENDHRVSAALKDKDELMERDVAQRNKVREAIRVSWNQLVNGRERLELLDSAAGIARDVMLNRKRLRDAGKETALSALDAEVEYFGVLANKINAMYDTRIGAYRLMAAVGGLTPEAVGLGNGFKLPVQPLKVDLQAIAGQGLH</sequence>
<evidence type="ECO:0000313" key="9">
    <source>
        <dbReference type="Proteomes" id="UP001057498"/>
    </source>
</evidence>
<evidence type="ECO:0000256" key="5">
    <source>
        <dbReference type="ARBA" id="ARBA00022692"/>
    </source>
</evidence>
<keyword evidence="6" id="KW-0472">Membrane</keyword>
<dbReference type="PANTHER" id="PTHR30026">
    <property type="entry name" value="OUTER MEMBRANE PROTEIN TOLC"/>
    <property type="match status" value="1"/>
</dbReference>
<dbReference type="PANTHER" id="PTHR30026:SF22">
    <property type="entry name" value="OUTER MEMBRANE EFFLUX PROTEIN"/>
    <property type="match status" value="1"/>
</dbReference>
<dbReference type="Pfam" id="PF02321">
    <property type="entry name" value="OEP"/>
    <property type="match status" value="2"/>
</dbReference>
<proteinExistence type="inferred from homology"/>
<comment type="similarity">
    <text evidence="2">Belongs to the outer membrane factor (OMF) (TC 1.B.17) family.</text>
</comment>
<protein>
    <recommendedName>
        <fullName evidence="10">Outer membrane protein, adhesin transport system</fullName>
    </recommendedName>
</protein>
<evidence type="ECO:0000256" key="2">
    <source>
        <dbReference type="ARBA" id="ARBA00007613"/>
    </source>
</evidence>
<evidence type="ECO:0000256" key="1">
    <source>
        <dbReference type="ARBA" id="ARBA00004442"/>
    </source>
</evidence>
<dbReference type="InterPro" id="IPR051906">
    <property type="entry name" value="TolC-like"/>
</dbReference>
<name>A0ABM7YHH3_9BURK</name>
<keyword evidence="3" id="KW-0813">Transport</keyword>
<dbReference type="RefSeq" id="WP_251971903.1">
    <property type="nucleotide sequence ID" value="NZ_AP025730.1"/>
</dbReference>
<organism evidence="8 9">
    <name type="scientific">Sphaerotilus microaerophilus</name>
    <dbReference type="NCBI Taxonomy" id="2914710"/>
    <lineage>
        <taxon>Bacteria</taxon>
        <taxon>Pseudomonadati</taxon>
        <taxon>Pseudomonadota</taxon>
        <taxon>Betaproteobacteria</taxon>
        <taxon>Burkholderiales</taxon>
        <taxon>Sphaerotilaceae</taxon>
        <taxon>Sphaerotilus</taxon>
    </lineage>
</organism>
<dbReference type="Gene3D" id="1.20.1600.10">
    <property type="entry name" value="Outer membrane efflux proteins (OEP)"/>
    <property type="match status" value="1"/>
</dbReference>
<dbReference type="EMBL" id="AP025730">
    <property type="protein sequence ID" value="BDI03637.1"/>
    <property type="molecule type" value="Genomic_DNA"/>
</dbReference>
<evidence type="ECO:0000256" key="3">
    <source>
        <dbReference type="ARBA" id="ARBA00022448"/>
    </source>
</evidence>
<dbReference type="Proteomes" id="UP001057498">
    <property type="component" value="Chromosome"/>
</dbReference>
<reference evidence="8" key="1">
    <citation type="submission" date="2022-04" db="EMBL/GenBank/DDBJ databases">
        <title>Whole genome sequence of Sphaerotilus sp. FB-5.</title>
        <authorList>
            <person name="Takeda M."/>
            <person name="Narihara S."/>
            <person name="Akimoto M."/>
            <person name="Akimoto R."/>
            <person name="Nishiyashiki S."/>
            <person name="Murakami T."/>
        </authorList>
    </citation>
    <scope>NUCLEOTIDE SEQUENCE</scope>
    <source>
        <strain evidence="8">FB-5</strain>
    </source>
</reference>
<evidence type="ECO:0000313" key="8">
    <source>
        <dbReference type="EMBL" id="BDI03637.1"/>
    </source>
</evidence>
<evidence type="ECO:0008006" key="10">
    <source>
        <dbReference type="Google" id="ProtNLM"/>
    </source>
</evidence>
<evidence type="ECO:0000256" key="6">
    <source>
        <dbReference type="ARBA" id="ARBA00023136"/>
    </source>
</evidence>
<dbReference type="InterPro" id="IPR003423">
    <property type="entry name" value="OMP_efflux"/>
</dbReference>
<keyword evidence="4" id="KW-1134">Transmembrane beta strand</keyword>